<evidence type="ECO:0000313" key="1">
    <source>
        <dbReference type="EMBL" id="EOA12177.1"/>
    </source>
</evidence>
<sequence>MLFFSFVNTFVVAFDICKLYSISNRKASINLYHTKKGRTKLCTAATIFFLGKSEKDRLVRRSSFFFLSFSYIHMKIHLLLV</sequence>
<protein>
    <submittedName>
        <fullName evidence="1">Uncharacterized protein</fullName>
    </submittedName>
</protein>
<gene>
    <name evidence="1" type="ORF">CARUB_v10016531mg</name>
</gene>
<reference evidence="2" key="1">
    <citation type="journal article" date="2013" name="Nat. Genet.">
        <title>The Capsella rubella genome and the genomic consequences of rapid mating system evolution.</title>
        <authorList>
            <person name="Slotte T."/>
            <person name="Hazzouri K.M."/>
            <person name="Agren J.A."/>
            <person name="Koenig D."/>
            <person name="Maumus F."/>
            <person name="Guo Y.L."/>
            <person name="Steige K."/>
            <person name="Platts A.E."/>
            <person name="Escobar J.S."/>
            <person name="Newman L.K."/>
            <person name="Wang W."/>
            <person name="Mandakova T."/>
            <person name="Vello E."/>
            <person name="Smith L.M."/>
            <person name="Henz S.R."/>
            <person name="Steffen J."/>
            <person name="Takuno S."/>
            <person name="Brandvain Y."/>
            <person name="Coop G."/>
            <person name="Andolfatto P."/>
            <person name="Hu T.T."/>
            <person name="Blanchette M."/>
            <person name="Clark R.M."/>
            <person name="Quesneville H."/>
            <person name="Nordborg M."/>
            <person name="Gaut B.S."/>
            <person name="Lysak M.A."/>
            <person name="Jenkins J."/>
            <person name="Grimwood J."/>
            <person name="Chapman J."/>
            <person name="Prochnik S."/>
            <person name="Shu S."/>
            <person name="Rokhsar D."/>
            <person name="Schmutz J."/>
            <person name="Weigel D."/>
            <person name="Wright S.I."/>
        </authorList>
    </citation>
    <scope>NUCLEOTIDE SEQUENCE [LARGE SCALE GENOMIC DNA]</scope>
    <source>
        <strain evidence="2">cv. Monte Gargano</strain>
    </source>
</reference>
<dbReference type="EMBL" id="KB870835">
    <property type="protein sequence ID" value="EOA12177.1"/>
    <property type="molecule type" value="Genomic_DNA"/>
</dbReference>
<organism evidence="1 2">
    <name type="scientific">Capsella rubella</name>
    <dbReference type="NCBI Taxonomy" id="81985"/>
    <lineage>
        <taxon>Eukaryota</taxon>
        <taxon>Viridiplantae</taxon>
        <taxon>Streptophyta</taxon>
        <taxon>Embryophyta</taxon>
        <taxon>Tracheophyta</taxon>
        <taxon>Spermatophyta</taxon>
        <taxon>Magnoliopsida</taxon>
        <taxon>eudicotyledons</taxon>
        <taxon>Gunneridae</taxon>
        <taxon>Pentapetalae</taxon>
        <taxon>rosids</taxon>
        <taxon>malvids</taxon>
        <taxon>Brassicales</taxon>
        <taxon>Brassicaceae</taxon>
        <taxon>Camelineae</taxon>
        <taxon>Capsella</taxon>
    </lineage>
</organism>
<proteinExistence type="predicted"/>
<dbReference type="Proteomes" id="UP000029121">
    <property type="component" value="Unassembled WGS sequence"/>
</dbReference>
<dbReference type="AlphaFoldDB" id="R0ESZ9"/>
<name>R0ESZ9_9BRAS</name>
<accession>R0ESZ9</accession>
<evidence type="ECO:0000313" key="2">
    <source>
        <dbReference type="Proteomes" id="UP000029121"/>
    </source>
</evidence>
<keyword evidence="2" id="KW-1185">Reference proteome</keyword>